<keyword evidence="2" id="KW-1185">Reference proteome</keyword>
<protein>
    <submittedName>
        <fullName evidence="1">Autophagy protein 16, interacts with Atg12p-Atg5p</fullName>
    </submittedName>
</protein>
<comment type="caution">
    <text evidence="1">The sequence shown here is derived from an EMBL/GenBank/DDBJ whole genome shotgun (WGS) entry which is preliminary data.</text>
</comment>
<evidence type="ECO:0000313" key="1">
    <source>
        <dbReference type="EMBL" id="KAK3703464.1"/>
    </source>
</evidence>
<reference evidence="1" key="1">
    <citation type="submission" date="2023-07" db="EMBL/GenBank/DDBJ databases">
        <title>Black Yeasts Isolated from many extreme environments.</title>
        <authorList>
            <person name="Coleine C."/>
            <person name="Stajich J.E."/>
            <person name="Selbmann L."/>
        </authorList>
    </citation>
    <scope>NUCLEOTIDE SEQUENCE</scope>
    <source>
        <strain evidence="1">CCFEE 5714</strain>
    </source>
</reference>
<dbReference type="EMBL" id="JAUTXU010000151">
    <property type="protein sequence ID" value="KAK3703464.1"/>
    <property type="molecule type" value="Genomic_DNA"/>
</dbReference>
<gene>
    <name evidence="1" type="primary">ATG16_2</name>
    <name evidence="1" type="ORF">LTR37_014454</name>
</gene>
<sequence length="261" mass="29622">MTDWLSQYSTALDERDAREKAHKPYIDAYTKLADRTVKLEAREAAHQSQPQPTALPPPVVRTESSRGKGREAISPLPAEQTPTDILARLRSDLSATQKARSALQSQVDELTTTLQTLQQQSKTTTNQINNLTQQKNALERRLRDRDEELRGKTKLAEDAQDEMVAMGLQLNVAEEKSQRLTRENKELVERWMKRMGEEAERVNPMLVHEDRRATLREVVRAILDGLRRNGAATTGQKGYTEALDEETWLVSRHQAEASKGK</sequence>
<name>A0ACC3MTS2_9PEZI</name>
<dbReference type="Proteomes" id="UP001281147">
    <property type="component" value="Unassembled WGS sequence"/>
</dbReference>
<proteinExistence type="predicted"/>
<organism evidence="1 2">
    <name type="scientific">Vermiconidia calcicola</name>
    <dbReference type="NCBI Taxonomy" id="1690605"/>
    <lineage>
        <taxon>Eukaryota</taxon>
        <taxon>Fungi</taxon>
        <taxon>Dikarya</taxon>
        <taxon>Ascomycota</taxon>
        <taxon>Pezizomycotina</taxon>
        <taxon>Dothideomycetes</taxon>
        <taxon>Dothideomycetidae</taxon>
        <taxon>Mycosphaerellales</taxon>
        <taxon>Extremaceae</taxon>
        <taxon>Vermiconidia</taxon>
    </lineage>
</organism>
<accession>A0ACC3MTS2</accession>
<evidence type="ECO:0000313" key="2">
    <source>
        <dbReference type="Proteomes" id="UP001281147"/>
    </source>
</evidence>